<dbReference type="EMBL" id="VOIH02000010">
    <property type="protein sequence ID" value="KAF3435886.1"/>
    <property type="molecule type" value="Genomic_DNA"/>
</dbReference>
<proteinExistence type="predicted"/>
<accession>A0A8K0DW93</accession>
<evidence type="ECO:0000313" key="1">
    <source>
        <dbReference type="EMBL" id="KAF3435886.1"/>
    </source>
</evidence>
<sequence length="112" mass="12667">MEITEEQRKRAEANCLAQRILQSTTPKRPLESPQMLEALSQTGPYNPRPFFPQSTTETCPNRPEFRHPFAQKAPDQARNLRPRFLLGHSTGRIGVCLSGRGGLLVKTKRLLV</sequence>
<dbReference type="Proteomes" id="UP000796880">
    <property type="component" value="Unassembled WGS sequence"/>
</dbReference>
<evidence type="ECO:0000313" key="2">
    <source>
        <dbReference type="Proteomes" id="UP000796880"/>
    </source>
</evidence>
<keyword evidence="2" id="KW-1185">Reference proteome</keyword>
<name>A0A8K0DW93_9ROSA</name>
<reference evidence="1" key="1">
    <citation type="submission" date="2020-03" db="EMBL/GenBank/DDBJ databases">
        <title>A high-quality chromosome-level genome assembly of a woody plant with both climbing and erect habits, Rhamnella rubrinervis.</title>
        <authorList>
            <person name="Lu Z."/>
            <person name="Yang Y."/>
            <person name="Zhu X."/>
            <person name="Sun Y."/>
        </authorList>
    </citation>
    <scope>NUCLEOTIDE SEQUENCE</scope>
    <source>
        <strain evidence="1">BYM</strain>
        <tissue evidence="1">Leaf</tissue>
    </source>
</reference>
<comment type="caution">
    <text evidence="1">The sequence shown here is derived from an EMBL/GenBank/DDBJ whole genome shotgun (WGS) entry which is preliminary data.</text>
</comment>
<organism evidence="1 2">
    <name type="scientific">Rhamnella rubrinervis</name>
    <dbReference type="NCBI Taxonomy" id="2594499"/>
    <lineage>
        <taxon>Eukaryota</taxon>
        <taxon>Viridiplantae</taxon>
        <taxon>Streptophyta</taxon>
        <taxon>Embryophyta</taxon>
        <taxon>Tracheophyta</taxon>
        <taxon>Spermatophyta</taxon>
        <taxon>Magnoliopsida</taxon>
        <taxon>eudicotyledons</taxon>
        <taxon>Gunneridae</taxon>
        <taxon>Pentapetalae</taxon>
        <taxon>rosids</taxon>
        <taxon>fabids</taxon>
        <taxon>Rosales</taxon>
        <taxon>Rhamnaceae</taxon>
        <taxon>rhamnoid group</taxon>
        <taxon>Rhamneae</taxon>
        <taxon>Rhamnella</taxon>
    </lineage>
</organism>
<dbReference type="AlphaFoldDB" id="A0A8K0DW93"/>
<protein>
    <submittedName>
        <fullName evidence="1">Uncharacterized protein</fullName>
    </submittedName>
</protein>
<gene>
    <name evidence="1" type="ORF">FNV43_RR22978</name>
</gene>